<dbReference type="Proteomes" id="UP000228754">
    <property type="component" value="Unassembled WGS sequence"/>
</dbReference>
<dbReference type="EMBL" id="NKHG01000018">
    <property type="protein sequence ID" value="PCK22755.1"/>
    <property type="molecule type" value="Genomic_DNA"/>
</dbReference>
<organism evidence="1 2">
    <name type="scientific">Bacillus pumilus</name>
    <name type="common">Bacillus mesentericus</name>
    <dbReference type="NCBI Taxonomy" id="1408"/>
    <lineage>
        <taxon>Bacteria</taxon>
        <taxon>Bacillati</taxon>
        <taxon>Bacillota</taxon>
        <taxon>Bacilli</taxon>
        <taxon>Bacillales</taxon>
        <taxon>Bacillaceae</taxon>
        <taxon>Bacillus</taxon>
    </lineage>
</organism>
<reference evidence="1 2" key="1">
    <citation type="submission" date="2017-06" db="EMBL/GenBank/DDBJ databases">
        <title>Draft Genome Sequence of Bacillus sp Strain 36R Isolated from saline sediment at Atanasia, Sonora, Mexico.</title>
        <authorList>
            <person name="Sanchez Diaz R."/>
            <person name="Quiroz Macias M.E."/>
            <person name="Ibarra Gamez J.C."/>
            <person name="Enciso Ibarra J."/>
            <person name="Gomez Gil B."/>
            <person name="Galaviz Silva L."/>
        </authorList>
    </citation>
    <scope>NUCLEOTIDE SEQUENCE [LARGE SCALE GENOMIC DNA]</scope>
    <source>
        <strain evidence="1 2">36R_ATNSAL</strain>
    </source>
</reference>
<dbReference type="AlphaFoldDB" id="A0A2A5IZJ5"/>
<dbReference type="Pfam" id="PF17448">
    <property type="entry name" value="YqaH"/>
    <property type="match status" value="1"/>
</dbReference>
<accession>A0A2A5IZJ5</accession>
<comment type="caution">
    <text evidence="1">The sequence shown here is derived from an EMBL/GenBank/DDBJ whole genome shotgun (WGS) entry which is preliminary data.</text>
</comment>
<gene>
    <name evidence="1" type="ORF">CEY02_03295</name>
</gene>
<dbReference type="OrthoDB" id="2908833at2"/>
<evidence type="ECO:0000313" key="1">
    <source>
        <dbReference type="EMBL" id="PCK22755.1"/>
    </source>
</evidence>
<protein>
    <submittedName>
        <fullName evidence="1">Uncharacterized protein</fullName>
    </submittedName>
</protein>
<dbReference type="InterPro" id="IPR020278">
    <property type="entry name" value="YqaH-like"/>
</dbReference>
<evidence type="ECO:0000313" key="2">
    <source>
        <dbReference type="Proteomes" id="UP000228754"/>
    </source>
</evidence>
<sequence length="92" mass="10522">MIEKQFFSEDIPLAKSKIDSVKELLYLAHQSLKDGDYDEIAGLAGSIRNISEDLIRMNNKGLLIKTAEEIQKKHGVRLEVVTRTERTESIEY</sequence>
<proteinExistence type="predicted"/>
<name>A0A2A5IZJ5_BACPU</name>